<feature type="region of interest" description="Disordered" evidence="1">
    <location>
        <begin position="209"/>
        <end position="389"/>
    </location>
</feature>
<evidence type="ECO:0000313" key="2">
    <source>
        <dbReference type="EMBL" id="PRY43587.1"/>
    </source>
</evidence>
<protein>
    <recommendedName>
        <fullName evidence="4">Type VII secretion system (Wss) protein ESAT-6</fullName>
    </recommendedName>
</protein>
<name>A0A2T0TD50_9PSEU</name>
<evidence type="ECO:0000256" key="1">
    <source>
        <dbReference type="SAM" id="MobiDB-lite"/>
    </source>
</evidence>
<proteinExistence type="predicted"/>
<sequence length="389" mass="38928">MRGKDGRQIESEVGADLDYLSQLSRRLGVTDLVEEYFTPVVGDWNDLHDEAERWRAAGQAAEAVTKDLLKPLGRLDSAWQGASADSFVDHMQKVGLAGHDMSDVMAAMGEALDETAEGIRGIVQDMSEVFRDTADTVSGVAGLPLDGDARIVAHLDDLKDPAKEMYESVRDVLEAFGRLCDGVSGTDQEFAGPTMEHRYPERNWQFAEAGADARASHGSPSSRGAESMSGSLVGAGSAAAHAGAPNTDAAQAGSGKPEGAAAVAGAVGGGSGSVGGGSSAGGVPGGSVGGSAAPAPSAPAGPTQPGGYTAVQEPHAVEQSAARPAAAAASGGSAQGGQPAGGGMMAPMGGGAGGQQGGDKEHKSKVRLAGSTEEVFGKPKKTAPPVVGE</sequence>
<feature type="compositionally biased region" description="Low complexity" evidence="1">
    <location>
        <begin position="290"/>
        <end position="301"/>
    </location>
</feature>
<keyword evidence="3" id="KW-1185">Reference proteome</keyword>
<accession>A0A2T0TD50</accession>
<evidence type="ECO:0000313" key="3">
    <source>
        <dbReference type="Proteomes" id="UP000239494"/>
    </source>
</evidence>
<evidence type="ECO:0008006" key="4">
    <source>
        <dbReference type="Google" id="ProtNLM"/>
    </source>
</evidence>
<dbReference type="EMBL" id="PVTF01000003">
    <property type="protein sequence ID" value="PRY43587.1"/>
    <property type="molecule type" value="Genomic_DNA"/>
</dbReference>
<dbReference type="SUPFAM" id="SSF140453">
    <property type="entry name" value="EsxAB dimer-like"/>
    <property type="match status" value="1"/>
</dbReference>
<dbReference type="InterPro" id="IPR036689">
    <property type="entry name" value="ESAT-6-like_sf"/>
</dbReference>
<feature type="compositionally biased region" description="Low complexity" evidence="1">
    <location>
        <begin position="227"/>
        <end position="244"/>
    </location>
</feature>
<organism evidence="2 3">
    <name type="scientific">Umezawaea tangerina</name>
    <dbReference type="NCBI Taxonomy" id="84725"/>
    <lineage>
        <taxon>Bacteria</taxon>
        <taxon>Bacillati</taxon>
        <taxon>Actinomycetota</taxon>
        <taxon>Actinomycetes</taxon>
        <taxon>Pseudonocardiales</taxon>
        <taxon>Pseudonocardiaceae</taxon>
        <taxon>Umezawaea</taxon>
    </lineage>
</organism>
<dbReference type="Gene3D" id="1.10.287.1060">
    <property type="entry name" value="ESAT-6-like"/>
    <property type="match status" value="1"/>
</dbReference>
<dbReference type="Proteomes" id="UP000239494">
    <property type="component" value="Unassembled WGS sequence"/>
</dbReference>
<feature type="compositionally biased region" description="Low complexity" evidence="1">
    <location>
        <begin position="319"/>
        <end position="332"/>
    </location>
</feature>
<comment type="caution">
    <text evidence="2">The sequence shown here is derived from an EMBL/GenBank/DDBJ whole genome shotgun (WGS) entry which is preliminary data.</text>
</comment>
<feature type="compositionally biased region" description="Gly residues" evidence="1">
    <location>
        <begin position="266"/>
        <end position="289"/>
    </location>
</feature>
<gene>
    <name evidence="2" type="ORF">CLV43_103334</name>
</gene>
<dbReference type="AlphaFoldDB" id="A0A2T0TD50"/>
<feature type="compositionally biased region" description="Gly residues" evidence="1">
    <location>
        <begin position="333"/>
        <end position="357"/>
    </location>
</feature>
<dbReference type="RefSeq" id="WP_106187144.1">
    <property type="nucleotide sequence ID" value="NZ_PVTF01000003.1"/>
</dbReference>
<reference evidence="2 3" key="1">
    <citation type="submission" date="2018-03" db="EMBL/GenBank/DDBJ databases">
        <title>Genomic Encyclopedia of Archaeal and Bacterial Type Strains, Phase II (KMG-II): from individual species to whole genera.</title>
        <authorList>
            <person name="Goeker M."/>
        </authorList>
    </citation>
    <scope>NUCLEOTIDE SEQUENCE [LARGE SCALE GENOMIC DNA]</scope>
    <source>
        <strain evidence="2 3">DSM 44720</strain>
    </source>
</reference>
<dbReference type="OrthoDB" id="3683464at2"/>